<accession>A0A1Y1ZWM8</accession>
<dbReference type="Proteomes" id="UP000193144">
    <property type="component" value="Unassembled WGS sequence"/>
</dbReference>
<proteinExistence type="predicted"/>
<name>A0A1Y1ZWM8_9PLEO</name>
<sequence length="703" mass="80617">MERALDLWSSVQVPLSEYADEFISHLGVNLRNLIGLDKSHLDQPKDLRPITFDLIQGGLGILSQVGTVKLAPFIDRPANGFGPSSFRTITAPSLASVATGRYAVHQPSLDTTWLAIPLRNDTAPLRPVKETVCKLKDTLWRYNPGRVLDSVAFAAELGTFSRHRSIEIHQHVSSPTVFLRGVLVESRLIDEKPQSSSGLANKALDPKQIIEAARDRELGVHFQPTFELQQPQPHRIQGQTDLEIASRIYWCREGGDLSRKEEKALWEADSECFKLMGKLSPSDVSLVPVKDYPANIEDWYWGRIQFEDFPFALYKAIMKAKHVLRIPEFSPRSIDPRTGEMLPATVEARFSRSIPNAYRPYFIKYLHHVDTLHWVGRKRKRPEIPEKRLRKRELEWSALQAIGEEIGKMDRNAIADQGLEVSNDHEIVYANLPGYEDLLAQYWERQGVDCYNVGSVKDFHWERNRKQLDETQQLSDAEEYWLNYGSSESPVFFQGTRGTDFDGPNEIPVQTMETPPICHWYPHFWLRMQAQKDYEDYENHAPPLVMVHRQIELPQPNSLDRPLIEFGDSYENNHYPNWSDYESFQSFERFQRYRKMQKVGPQDQNGNPYQSKRGQGIAPVVPSGFEQHHVYGQQAQSKEHQGDASRRVGGDYKAKKSRLADLLKDSTADFDGSYLRKRKHQPIGARGTGRKSWDSGYKSGTPS</sequence>
<comment type="caution">
    <text evidence="2">The sequence shown here is derived from an EMBL/GenBank/DDBJ whole genome shotgun (WGS) entry which is preliminary data.</text>
</comment>
<evidence type="ECO:0000313" key="3">
    <source>
        <dbReference type="Proteomes" id="UP000193144"/>
    </source>
</evidence>
<evidence type="ECO:0000313" key="2">
    <source>
        <dbReference type="EMBL" id="ORY14652.1"/>
    </source>
</evidence>
<protein>
    <submittedName>
        <fullName evidence="2">Uncharacterized protein</fullName>
    </submittedName>
</protein>
<feature type="region of interest" description="Disordered" evidence="1">
    <location>
        <begin position="596"/>
        <end position="658"/>
    </location>
</feature>
<keyword evidence="3" id="KW-1185">Reference proteome</keyword>
<feature type="compositionally biased region" description="Polar residues" evidence="1">
    <location>
        <begin position="602"/>
        <end position="613"/>
    </location>
</feature>
<gene>
    <name evidence="2" type="ORF">BCR34DRAFT_598994</name>
</gene>
<organism evidence="2 3">
    <name type="scientific">Clohesyomyces aquaticus</name>
    <dbReference type="NCBI Taxonomy" id="1231657"/>
    <lineage>
        <taxon>Eukaryota</taxon>
        <taxon>Fungi</taxon>
        <taxon>Dikarya</taxon>
        <taxon>Ascomycota</taxon>
        <taxon>Pezizomycotina</taxon>
        <taxon>Dothideomycetes</taxon>
        <taxon>Pleosporomycetidae</taxon>
        <taxon>Pleosporales</taxon>
        <taxon>Lindgomycetaceae</taxon>
        <taxon>Clohesyomyces</taxon>
    </lineage>
</organism>
<evidence type="ECO:0000256" key="1">
    <source>
        <dbReference type="SAM" id="MobiDB-lite"/>
    </source>
</evidence>
<feature type="region of interest" description="Disordered" evidence="1">
    <location>
        <begin position="670"/>
        <end position="703"/>
    </location>
</feature>
<dbReference type="AlphaFoldDB" id="A0A1Y1ZWM8"/>
<feature type="compositionally biased region" description="Basic and acidic residues" evidence="1">
    <location>
        <begin position="637"/>
        <end position="658"/>
    </location>
</feature>
<dbReference type="EMBL" id="MCFA01000031">
    <property type="protein sequence ID" value="ORY14652.1"/>
    <property type="molecule type" value="Genomic_DNA"/>
</dbReference>
<reference evidence="2 3" key="1">
    <citation type="submission" date="2016-07" db="EMBL/GenBank/DDBJ databases">
        <title>Pervasive Adenine N6-methylation of Active Genes in Fungi.</title>
        <authorList>
            <consortium name="DOE Joint Genome Institute"/>
            <person name="Mondo S.J."/>
            <person name="Dannebaum R.O."/>
            <person name="Kuo R.C."/>
            <person name="Labutti K."/>
            <person name="Haridas S."/>
            <person name="Kuo A."/>
            <person name="Salamov A."/>
            <person name="Ahrendt S.R."/>
            <person name="Lipzen A."/>
            <person name="Sullivan W."/>
            <person name="Andreopoulos W.B."/>
            <person name="Clum A."/>
            <person name="Lindquist E."/>
            <person name="Daum C."/>
            <person name="Ramamoorthy G.K."/>
            <person name="Gryganskyi A."/>
            <person name="Culley D."/>
            <person name="Magnuson J.K."/>
            <person name="James T.Y."/>
            <person name="O'Malley M.A."/>
            <person name="Stajich J.E."/>
            <person name="Spatafora J.W."/>
            <person name="Visel A."/>
            <person name="Grigoriev I.V."/>
        </authorList>
    </citation>
    <scope>NUCLEOTIDE SEQUENCE [LARGE SCALE GENOMIC DNA]</scope>
    <source>
        <strain evidence="2 3">CBS 115471</strain>
    </source>
</reference>